<reference evidence="5 6" key="2">
    <citation type="journal article" date="2012" name="Open Biol.">
        <title>Characteristics of nucleosomes and linker DNA regions on the genome of the basidiomycete Mixia osmundae revealed by mono- and dinucleosome mapping.</title>
        <authorList>
            <person name="Nishida H."/>
            <person name="Kondo S."/>
            <person name="Matsumoto T."/>
            <person name="Suzuki Y."/>
            <person name="Yoshikawa H."/>
            <person name="Taylor T.D."/>
            <person name="Sugiyama J."/>
        </authorList>
    </citation>
    <scope>NUCLEOTIDE SEQUENCE [LARGE SCALE GENOMIC DNA]</scope>
    <source>
        <strain evidence="6">CBS 9802 / IAM 14324 / JCM 22182 / KY 12970</strain>
    </source>
</reference>
<proteinExistence type="predicted"/>
<evidence type="ECO:0000259" key="2">
    <source>
        <dbReference type="Pfam" id="PF07539"/>
    </source>
</evidence>
<evidence type="ECO:0000313" key="6">
    <source>
        <dbReference type="Proteomes" id="UP000009131"/>
    </source>
</evidence>
<feature type="domain" description="U3 small nucleolar RNA-associated protein 20 C-terminal" evidence="4">
    <location>
        <begin position="2425"/>
        <end position="2671"/>
    </location>
</feature>
<dbReference type="PANTHER" id="PTHR17695:SF11">
    <property type="entry name" value="SMALL SUBUNIT PROCESSOME COMPONENT 20 HOMOLOG"/>
    <property type="match status" value="1"/>
</dbReference>
<dbReference type="Pfam" id="PF20416">
    <property type="entry name" value="UTP20"/>
    <property type="match status" value="1"/>
</dbReference>
<dbReference type="eggNOG" id="KOG1823">
    <property type="taxonomic scope" value="Eukaryota"/>
</dbReference>
<feature type="compositionally biased region" description="Basic residues" evidence="1">
    <location>
        <begin position="34"/>
        <end position="43"/>
    </location>
</feature>
<dbReference type="SUPFAM" id="SSF48371">
    <property type="entry name" value="ARM repeat"/>
    <property type="match status" value="2"/>
</dbReference>
<organism evidence="5 6">
    <name type="scientific">Mixia osmundae (strain CBS 9802 / IAM 14324 / JCM 22182 / KY 12970)</name>
    <dbReference type="NCBI Taxonomy" id="764103"/>
    <lineage>
        <taxon>Eukaryota</taxon>
        <taxon>Fungi</taxon>
        <taxon>Dikarya</taxon>
        <taxon>Basidiomycota</taxon>
        <taxon>Pucciniomycotina</taxon>
        <taxon>Mixiomycetes</taxon>
        <taxon>Mixiales</taxon>
        <taxon>Mixiaceae</taxon>
        <taxon>Mixia</taxon>
    </lineage>
</organism>
<dbReference type="InterPro" id="IPR046523">
    <property type="entry name" value="UTP20_dom"/>
</dbReference>
<dbReference type="FunCoup" id="G7DWG0">
    <property type="interactions" value="501"/>
</dbReference>
<comment type="caution">
    <text evidence="5">The sequence shown here is derived from an EMBL/GenBank/DDBJ whole genome shotgun (WGS) entry which is preliminary data.</text>
</comment>
<dbReference type="STRING" id="764103.G7DWG0"/>
<dbReference type="RefSeq" id="XP_014565897.1">
    <property type="nucleotide sequence ID" value="XM_014710411.1"/>
</dbReference>
<dbReference type="InterPro" id="IPR016024">
    <property type="entry name" value="ARM-type_fold"/>
</dbReference>
<dbReference type="Gene3D" id="1.25.10.10">
    <property type="entry name" value="Leucine-rich Repeat Variant"/>
    <property type="match status" value="1"/>
</dbReference>
<dbReference type="InterPro" id="IPR052575">
    <property type="entry name" value="SSU_processome_comp_20"/>
</dbReference>
<sequence length="2690" mass="296274">MGRSREGKLWSSTSAKPKRKSLPVPAASSSSTKTAKRDRKGKAKALPVKKTAFVDTRFRYQTLSAKLNAISVDLSSLLDRSQAYAFESDLEASEDEGEASTSTKQSSETPFSKQLASLVLLNTTTPFVIFSRQVAPASRSLPLIVHHRHRIVKSIVDALAGPGSALCADAVIELIPQFLNTLPSYALLEPLMPQLLAGLIDLSTSSTTDPAHLEKAVQTIAFIFRELARELVKQPDYCWNFLRVALGAAPRKQPALAEPIVADASDDEDLFDGEEIADLPQPSIDGLRLEASLDDSAATMEEVAEPVTPTLATPTRRKIVKPQIRHLLASAFAFLIRKSSASQLDDFFEIMFADLQELVAADDASIDALAQSVAWIVVESVQSVEHQLHSHAPSIFKAFLTIASRHCDDSSWPLRTVEAALTAVLHQTRSDPFTASADVIIQHASSQIESTNKAAQIFALSVLDTLSAVRSANRLSARGRNSIWIALQQQLHSNLSDPDLLSGLTEVVSNLLLTADLQETLGKARISLEALFTPERRRYAYYLARVLASQKASHFGAVVLSRVLHLAISDLSQTDEAWLLLAFLARENQLLDMATIDRGVWPAKLRLQIARLADDLGSSSGDATAATFAKLVVAEYHPILLESQTTEFLAKFALTLQSVHDARSRYMTSANNPATLLAQILRTLTAATTTTMAGLSLDITIDCHHWCAEVLQATPTQSKNVCTSNEGPSPDRINALIRNVLSESKELRVASLKMLLHICSNEKYAALKSTVEAAVRVEETSLTFQQARELGMYVRKVAINARASNSEVAISVAVHLSAALLKVNFKPIWSDATQNLLDLLQHSPAQTWPVISSQLEKVARYKTDLIQSPSPTWRYTADTYREQQEDLLSSSEFVCSHRKAVHVVYSRLEHLGSVHNALDALFAIDIDPTSRLVYSSYEYQLLQVLRKSPAIVAQYGRFFVQLFFDLFADKDTSDEVEAETDAEGGLSTRSDQPPMSGKLTRQRLRSWQEVIVVLPNPKALYRSDDLRAFHTDMLSHGDSAIQTLAVDCLLAYKTAQLAPHKDMLKGLLNGSAMRENLLGFAELLQSGTVVGDDRKILVPIVVRLLYGILTSRSSVHSDSAYGQSARRTAIMSTLRELMPTELDTLVDLMLAPFGTLSISEQDLARVQLNEGFTAKRQIGLLTLLAELIKHLCSSLVHRMPDIAGALTVLLCSSQRLIDEAASGSTINACRKIRQLGLKRLKELFERDIDFTFDAYLAVIFATVISPRIPTFAVENSQALSAMFELFITWSNEPAYAHFLSRYDARLIPALYDCLAVDNVRPAVIIGVLEVINNLLTNARESSIEGKMDDGVLRLSHLLDCLTANLRHRPTSLASRDVLGQSQLKTLSALAPSIENGDQANKLLVLLLALIDKPFKQVPDSVKSDLLAIATRLVGSAFDDDNAVGFVQAYKSVSRCLETVQLRAGRENAVACIGALSLSHDSDELAVTASLIGDLEAYSGRRLGEPDFERRLSAFNKINETLYSTLTEMQWRPILHSLLFHMRDINEYAIRSNATFGLCRFLEAVPGSSIPLDSLIEPLLLPGLTAAMLSPHEPVRAEIMTVLDAAAKLKIESANLKQLAALTAGNDVEASFFTNIYHVQIHRRKRAMQRLGNTALKGSLSSALVKSLFIPLLRHYIAGASDIKDQELINEAVLAMGQTAAALEWRAYIALVGQYTRQVKVAKAAESADATSAQQKLAIRTLVAILRNFRLAAHPEHRAEQIEATRVRFLPRLMRMLEQRDEAEAINRIPLAEGIATVLQQMPGDARRRQVLSLLTALAGILKSKAQDVRDSTRATICTISTALGPEYLADLVKELKEALARGPQLHILAMTIHALLARHVAAGTPEFDEALSVAVPVLANDCFGQPAKERASQDFRSKTKVKEVRAFKSEDSFQILAEHMSPTSTPILLAPIRDLLQQTEGSKALQHAQDVLRRIAQGIRLNKNFDNNTLLELCNALISQNTDFLRPRPKRVKTKAAAADYRIQMSAKVAIEDDHFRQNAHIFVSFGLDLLNASFKAARYDMRDSATVAKLDPLIEVVGNTLFSDHTDVLSRSLKAAASLVHFPLTSVSKASPLVLSQVFSILQDMGSAQTEVSQNAYKTLAVILRDCPNVKVEEDELVSVLHTIKAGIEDPDDQATMFTLLRAVMARKLVAPEIYELMDKIAETLVTNQTSQVRQICRSVYLQFLLDYPQGKQRLHQSMTFLAKNLSYVYESGRASVLEILSAIIGKFNQDLVAQHADMLFTALVLCLGNEQAARCREMSIEVLKALHARLTPSLRKQQRDLLALWAAGDGNKVLQRTALQVLGALNAAPSPTVLAPMFAVIRESALHIGTDQLEDSEIDWQTSYQALNAIAKQLPGLDAASVFTPDLDWASIQSHLTFPHAWVRLATSRLLGALYDLGKDLVATGKLPEEHILSTASLLDAAFKSVRQLESEHLTDELATQAIRNILFTFKAFQARHPLVINSAVSADYSPAQEPVRWMLDRLTRRLRNAYVHRPSVYNGDQRVWSREALSLLKLLAAIVQQLEPEALAAVLGDLVSPLYNLIEDGNTADPQVVEIQNLAIEFRELLQAKAGVSAVATAYSTVKQAAIDRRNQRKAAAAVAVVNDPETEARRREKRAAVRSVAKKRKAESYARKKENYGDIKLKKSKY</sequence>
<dbReference type="OrthoDB" id="360653at2759"/>
<feature type="region of interest" description="Disordered" evidence="1">
    <location>
        <begin position="1"/>
        <end position="45"/>
    </location>
</feature>
<gene>
    <name evidence="5" type="primary">Mo01575</name>
    <name evidence="5" type="ORF">E5Q_01575</name>
</gene>
<dbReference type="Pfam" id="PF07539">
    <property type="entry name" value="UTP20_N"/>
    <property type="match status" value="1"/>
</dbReference>
<feature type="domain" description="U3 small nucleolar RNA-associated protein 20 N-terminal" evidence="2">
    <location>
        <begin position="998"/>
        <end position="1589"/>
    </location>
</feature>
<feature type="region of interest" description="Disordered" evidence="1">
    <location>
        <begin position="89"/>
        <end position="108"/>
    </location>
</feature>
<feature type="compositionally biased region" description="Acidic residues" evidence="1">
    <location>
        <begin position="89"/>
        <end position="98"/>
    </location>
</feature>
<dbReference type="GO" id="GO:0030686">
    <property type="term" value="C:90S preribosome"/>
    <property type="evidence" value="ECO:0007669"/>
    <property type="project" value="TreeGrafter"/>
</dbReference>
<feature type="compositionally biased region" description="Polar residues" evidence="1">
    <location>
        <begin position="99"/>
        <end position="108"/>
    </location>
</feature>
<dbReference type="HOGENOM" id="CLU_000327_1_0_1"/>
<dbReference type="EMBL" id="BABT02000052">
    <property type="protein sequence ID" value="GAA94920.1"/>
    <property type="molecule type" value="Genomic_DNA"/>
</dbReference>
<evidence type="ECO:0000259" key="3">
    <source>
        <dbReference type="Pfam" id="PF20416"/>
    </source>
</evidence>
<dbReference type="InterPro" id="IPR057525">
    <property type="entry name" value="UTP20_C"/>
</dbReference>
<feature type="domain" description="U3 small nucleolar RNA-associated protein 20" evidence="3">
    <location>
        <begin position="1779"/>
        <end position="1998"/>
    </location>
</feature>
<evidence type="ECO:0000313" key="5">
    <source>
        <dbReference type="EMBL" id="GAA94920.1"/>
    </source>
</evidence>
<dbReference type="GO" id="GO:0032040">
    <property type="term" value="C:small-subunit processome"/>
    <property type="evidence" value="ECO:0007669"/>
    <property type="project" value="TreeGrafter"/>
</dbReference>
<keyword evidence="6" id="KW-1185">Reference proteome</keyword>
<protein>
    <submittedName>
        <fullName evidence="5">Uncharacterized protein</fullName>
    </submittedName>
</protein>
<dbReference type="Proteomes" id="UP000009131">
    <property type="component" value="Unassembled WGS sequence"/>
</dbReference>
<feature type="region of interest" description="Disordered" evidence="1">
    <location>
        <begin position="977"/>
        <end position="998"/>
    </location>
</feature>
<evidence type="ECO:0000256" key="1">
    <source>
        <dbReference type="SAM" id="MobiDB-lite"/>
    </source>
</evidence>
<accession>G7DWG0</accession>
<dbReference type="InterPro" id="IPR011989">
    <property type="entry name" value="ARM-like"/>
</dbReference>
<name>G7DWG0_MIXOS</name>
<evidence type="ECO:0000259" key="4">
    <source>
        <dbReference type="Pfam" id="PF23099"/>
    </source>
</evidence>
<dbReference type="InParanoid" id="G7DWG0"/>
<dbReference type="Pfam" id="PF23099">
    <property type="entry name" value="UTP20_C"/>
    <property type="match status" value="1"/>
</dbReference>
<reference evidence="5 6" key="1">
    <citation type="journal article" date="2011" name="J. Gen. Appl. Microbiol.">
        <title>Draft genome sequencing of the enigmatic basidiomycete Mixia osmundae.</title>
        <authorList>
            <person name="Nishida H."/>
            <person name="Nagatsuka Y."/>
            <person name="Sugiyama J."/>
        </authorList>
    </citation>
    <scope>NUCLEOTIDE SEQUENCE [LARGE SCALE GENOMIC DNA]</scope>
    <source>
        <strain evidence="6">CBS 9802 / IAM 14324 / JCM 22182 / KY 12970</strain>
    </source>
</reference>
<dbReference type="InterPro" id="IPR011430">
    <property type="entry name" value="UTP20_N"/>
</dbReference>
<dbReference type="OMA" id="EGLMAMF"/>
<dbReference type="PANTHER" id="PTHR17695">
    <property type="entry name" value="SMALL SUBUNIT PROCESSOME COMPONENT 20 HOMOLOG"/>
    <property type="match status" value="1"/>
</dbReference>